<proteinExistence type="predicted"/>
<dbReference type="GO" id="GO:0030479">
    <property type="term" value="C:actin cortical patch"/>
    <property type="evidence" value="ECO:0007669"/>
    <property type="project" value="TreeGrafter"/>
</dbReference>
<dbReference type="PANTHER" id="PTHR28208">
    <property type="entry name" value="PHOSPHATIDATE PHOSPHATASE APP1"/>
    <property type="match status" value="1"/>
</dbReference>
<dbReference type="Pfam" id="PF09949">
    <property type="entry name" value="APP1_cat"/>
    <property type="match status" value="1"/>
</dbReference>
<feature type="compositionally biased region" description="Polar residues" evidence="1">
    <location>
        <begin position="276"/>
        <end position="301"/>
    </location>
</feature>
<feature type="compositionally biased region" description="Low complexity" evidence="1">
    <location>
        <begin position="762"/>
        <end position="775"/>
    </location>
</feature>
<feature type="compositionally biased region" description="Polar residues" evidence="1">
    <location>
        <begin position="114"/>
        <end position="124"/>
    </location>
</feature>
<comment type="caution">
    <text evidence="3">The sequence shown here is derived from an EMBL/GenBank/DDBJ whole genome shotgun (WGS) entry which is preliminary data.</text>
</comment>
<reference evidence="3" key="2">
    <citation type="journal article" date="2019" name="IMA Fungus">
        <title>Genome sequencing and comparison of five Tilletia species to identify candidate genes for the detection of regulated species infecting wheat.</title>
        <authorList>
            <person name="Nguyen H.D.T."/>
            <person name="Sultana T."/>
            <person name="Kesanakurti P."/>
            <person name="Hambleton S."/>
        </authorList>
    </citation>
    <scope>NUCLEOTIDE SEQUENCE</scope>
    <source>
        <strain evidence="3">DAOMC 236422</strain>
    </source>
</reference>
<organism evidence="3 4">
    <name type="scientific">Tilletia walkeri</name>
    <dbReference type="NCBI Taxonomy" id="117179"/>
    <lineage>
        <taxon>Eukaryota</taxon>
        <taxon>Fungi</taxon>
        <taxon>Dikarya</taxon>
        <taxon>Basidiomycota</taxon>
        <taxon>Ustilaginomycotina</taxon>
        <taxon>Exobasidiomycetes</taxon>
        <taxon>Tilletiales</taxon>
        <taxon>Tilletiaceae</taxon>
        <taxon>Tilletia</taxon>
    </lineage>
</organism>
<feature type="domain" description="Phosphatidate phosphatase APP1 catalytic" evidence="2">
    <location>
        <begin position="1035"/>
        <end position="1189"/>
    </location>
</feature>
<feature type="compositionally biased region" description="Low complexity" evidence="1">
    <location>
        <begin position="910"/>
        <end position="926"/>
    </location>
</feature>
<reference evidence="3" key="1">
    <citation type="submission" date="2016-04" db="EMBL/GenBank/DDBJ databases">
        <authorList>
            <person name="Nguyen H.D."/>
            <person name="Samba Siva P."/>
            <person name="Cullis J."/>
            <person name="Levesque C.A."/>
            <person name="Hambleton S."/>
        </authorList>
    </citation>
    <scope>NUCLEOTIDE SEQUENCE</scope>
    <source>
        <strain evidence="3">DAOMC 236422</strain>
    </source>
</reference>
<feature type="compositionally biased region" description="Low complexity" evidence="1">
    <location>
        <begin position="125"/>
        <end position="138"/>
    </location>
</feature>
<dbReference type="EMBL" id="LWDG02000010">
    <property type="protein sequence ID" value="KAE8271790.1"/>
    <property type="molecule type" value="Genomic_DNA"/>
</dbReference>
<dbReference type="GO" id="GO:0008195">
    <property type="term" value="F:phosphatidate phosphatase activity"/>
    <property type="evidence" value="ECO:0007669"/>
    <property type="project" value="InterPro"/>
</dbReference>
<dbReference type="InterPro" id="IPR052935">
    <property type="entry name" value="Mg2+_PAP"/>
</dbReference>
<feature type="region of interest" description="Disordered" evidence="1">
    <location>
        <begin position="223"/>
        <end position="352"/>
    </location>
</feature>
<feature type="compositionally biased region" description="Low complexity" evidence="1">
    <location>
        <begin position="816"/>
        <end position="849"/>
    </location>
</feature>
<evidence type="ECO:0000313" key="4">
    <source>
        <dbReference type="Proteomes" id="UP000078113"/>
    </source>
</evidence>
<accession>A0A8X7NG65</accession>
<feature type="region of interest" description="Disordered" evidence="1">
    <location>
        <begin position="711"/>
        <end position="801"/>
    </location>
</feature>
<sequence length="1364" mass="144439">MRSVTRRAATLNNCANLSAFRATRQHLLSSATAALRVNSPSAYILRKDPYASASSNITCSTRAFASSDPKPSQLCWTQTTPRSTSLRRLASETRPPLSSAFRHEARRTRFSTSYFHNMDNNRYNSSSSPSPGPSSQQSLTGLNVRSRAMDMASRAKARATSAYAVAAAAASSSGTTSPDEVSVAGDTPSSAASLARLANGARVRASNAFERAAGAISEGIDREREREWQRRSGQQAAAAGYNGRPDAFRFEEGDDPDTPRPSAAQLQKPVPPPPSGYSQSQNTPTMGQTQSGRQYSSSSDAPWTAAFSGRSSLEQTRMTNQRRSNLDPGLPSARPPMTSSDSSSSMGPTFARLQDAARRKLAAAAASKSFQGAAGLLDRNGEGRRTSVDLDRDRTMRAAYSTVPNRRPNNPGVERSDQGDAPQGSGTLKPNHGSKGRRSFSSLAPVAPGMPLHAPGSEEAVLLPGWAVRRPPGKQQQKGLSAETPESGGSDIHILLSGVVLRTPETPSRSQRIFLRLAKQIAALPKMNSPASSFSLADGTTRTRLPIVVPNFSGAPLSDEPSQVDDLSAFSSIDSQNRPLAALSGLASPELSAKQSSSSSSSSSAAFSNPSSPMLHPEDGGYLPLTDRIIQKVVQGGNDDLILRAMERIGAFPTDGKPPTPPEYEVERMNGELGTGSRVEDDIVQSPTVLGADEAFSAKVAEGAVCELDQHDMSTDAIPPLSLDTSVNSERGGYESSLPSATSSNTSPSKLRKLFGSGLGSSGESPKLGPSTGPGTPSGGGSGAATAITMSRNESSSRLSRFAESVKRRASYAPDSSSLSSSVSSVSSGAGLSPRIQPSNGPSTSSLSWPSGSGVWSDRSFEQLLTLQQNLDSRLRAFWTHRVPDRHVWIEILPVFRGEDEKDVFFGAPSSSSSASSSSASSVSSVSEHDFATDTTSTRKRMSRPLLAATKARSNVTGQFHDKFVIPWHKLDAYCRAFFSGSDGSEARRPEDIVCIKKRAVLLESTSPPSDHEGLEVGRWVHTDVDNDDPDSPSVRIISDVDDTVKRSDVTQGVRRIFHSVFVKPFEEVQIPGVAEWYQNLRHQGGVGFHFVSNTPLELHGLVRGFLESAGFPRAHLHLKHYAIGTRNLFTSWLEPAGERKKGAVVAILEDFPSSKFILIGDSGELDMELYTAIAAERRAQILGIFIRNVSSSIRPDAALHLGNAAVGAGRLGEGLGGGGGGGGAKKPLFKRNATVGALPTLEPDILNGDGSQSALKGIDDKLRPGAISDDLGIGTNPSSSSSFAAAAAAAAVGANGGAATINTDEARRKRDAAFAVRVQRARAICPPEIPLLFYTRGEKATTDIALDMIAKAKAKAASSDARK</sequence>
<feature type="compositionally biased region" description="Polar residues" evidence="1">
    <location>
        <begin position="309"/>
        <end position="323"/>
    </location>
</feature>
<feature type="region of interest" description="Disordered" evidence="1">
    <location>
        <begin position="592"/>
        <end position="620"/>
    </location>
</feature>
<feature type="compositionally biased region" description="Low complexity" evidence="1">
    <location>
        <begin position="592"/>
        <end position="613"/>
    </location>
</feature>
<name>A0A8X7NG65_9BASI</name>
<feature type="region of interest" description="Disordered" evidence="1">
    <location>
        <begin position="114"/>
        <end position="141"/>
    </location>
</feature>
<evidence type="ECO:0000256" key="1">
    <source>
        <dbReference type="SAM" id="MobiDB-lite"/>
    </source>
</evidence>
<gene>
    <name evidence="3" type="ORF">A4X09_0g527</name>
</gene>
<feature type="region of interest" description="Disordered" evidence="1">
    <location>
        <begin position="377"/>
        <end position="456"/>
    </location>
</feature>
<feature type="region of interest" description="Disordered" evidence="1">
    <location>
        <begin position="469"/>
        <end position="489"/>
    </location>
</feature>
<protein>
    <recommendedName>
        <fullName evidence="2">Phosphatidate phosphatase APP1 catalytic domain-containing protein</fullName>
    </recommendedName>
</protein>
<dbReference type="InterPro" id="IPR019236">
    <property type="entry name" value="APP1_cat"/>
</dbReference>
<dbReference type="PANTHER" id="PTHR28208:SF3">
    <property type="entry name" value="PHOSPHATIDATE PHOSPHATASE APP1"/>
    <property type="match status" value="1"/>
</dbReference>
<evidence type="ECO:0000313" key="3">
    <source>
        <dbReference type="EMBL" id="KAE8271790.1"/>
    </source>
</evidence>
<keyword evidence="4" id="KW-1185">Reference proteome</keyword>
<feature type="compositionally biased region" description="Low complexity" evidence="1">
    <location>
        <begin position="736"/>
        <end position="749"/>
    </location>
</feature>
<evidence type="ECO:0000259" key="2">
    <source>
        <dbReference type="Pfam" id="PF09949"/>
    </source>
</evidence>
<feature type="region of interest" description="Disordered" evidence="1">
    <location>
        <begin position="813"/>
        <end position="849"/>
    </location>
</feature>
<feature type="region of interest" description="Disordered" evidence="1">
    <location>
        <begin position="907"/>
        <end position="939"/>
    </location>
</feature>
<feature type="compositionally biased region" description="Basic and acidic residues" evidence="1">
    <location>
        <begin position="379"/>
        <end position="396"/>
    </location>
</feature>
<dbReference type="Proteomes" id="UP000078113">
    <property type="component" value="Unassembled WGS sequence"/>
</dbReference>
<feature type="compositionally biased region" description="Polar residues" evidence="1">
    <location>
        <begin position="788"/>
        <end position="799"/>
    </location>
</feature>